<dbReference type="Gene3D" id="1.10.287.1490">
    <property type="match status" value="1"/>
</dbReference>
<dbReference type="Proteomes" id="UP000038040">
    <property type="component" value="Unplaced"/>
</dbReference>
<evidence type="ECO:0000256" key="10">
    <source>
        <dbReference type="ARBA" id="ARBA00023212"/>
    </source>
</evidence>
<evidence type="ECO:0000256" key="5">
    <source>
        <dbReference type="ARBA" id="ARBA00022794"/>
    </source>
</evidence>
<evidence type="ECO:0000256" key="8">
    <source>
        <dbReference type="ARBA" id="ARBA00023054"/>
    </source>
</evidence>
<keyword evidence="6" id="KW-0744">Spermatogenesis</keyword>
<dbReference type="GO" id="GO:0060271">
    <property type="term" value="P:cilium assembly"/>
    <property type="evidence" value="ECO:0007669"/>
    <property type="project" value="InterPro"/>
</dbReference>
<evidence type="ECO:0000256" key="16">
    <source>
        <dbReference type="SAM" id="Coils"/>
    </source>
</evidence>
<evidence type="ECO:0000313" key="18">
    <source>
        <dbReference type="EMBL" id="VDN56747.1"/>
    </source>
</evidence>
<proteinExistence type="inferred from homology"/>
<comment type="subcellular location">
    <subcellularLocation>
        <location evidence="1">Cytoplasm</location>
        <location evidence="1">Cytoskeleton</location>
        <location evidence="1">Cilium basal body</location>
    </subcellularLocation>
</comment>
<evidence type="ECO:0000256" key="4">
    <source>
        <dbReference type="ARBA" id="ARBA00022782"/>
    </source>
</evidence>
<dbReference type="Gene3D" id="1.10.418.70">
    <property type="entry name" value="Intraflagellar transport protein 81, N-terminal domain"/>
    <property type="match status" value="1"/>
</dbReference>
<name>A0A0N4U637_DRAME</name>
<dbReference type="InterPro" id="IPR041146">
    <property type="entry name" value="IFT81_CH"/>
</dbReference>
<evidence type="ECO:0000256" key="15">
    <source>
        <dbReference type="ARBA" id="ARBA00079903"/>
    </source>
</evidence>
<keyword evidence="11" id="KW-0966">Cell projection</keyword>
<dbReference type="GO" id="GO:0030992">
    <property type="term" value="C:intraciliary transport particle B"/>
    <property type="evidence" value="ECO:0007669"/>
    <property type="project" value="InterPro"/>
</dbReference>
<feature type="coiled-coil region" evidence="16">
    <location>
        <begin position="168"/>
        <end position="202"/>
    </location>
</feature>
<dbReference type="AlphaFoldDB" id="A0A0N4U637"/>
<gene>
    <name evidence="18" type="ORF">DME_LOCUS6720</name>
</gene>
<evidence type="ECO:0000256" key="2">
    <source>
        <dbReference type="ARBA" id="ARBA00022490"/>
    </source>
</evidence>
<dbReference type="OrthoDB" id="276029at2759"/>
<evidence type="ECO:0000256" key="11">
    <source>
        <dbReference type="ARBA" id="ARBA00023273"/>
    </source>
</evidence>
<keyword evidence="5" id="KW-0970">Cilium biogenesis/degradation</keyword>
<evidence type="ECO:0000256" key="9">
    <source>
        <dbReference type="ARBA" id="ARBA00023069"/>
    </source>
</evidence>
<evidence type="ECO:0000256" key="6">
    <source>
        <dbReference type="ARBA" id="ARBA00022871"/>
    </source>
</evidence>
<dbReference type="Pfam" id="PF18383">
    <property type="entry name" value="IFT81_CH"/>
    <property type="match status" value="1"/>
</dbReference>
<evidence type="ECO:0000256" key="7">
    <source>
        <dbReference type="ARBA" id="ARBA00022990"/>
    </source>
</evidence>
<comment type="similarity">
    <text evidence="12">Belongs to the IFT81 family.</text>
</comment>
<evidence type="ECO:0000256" key="13">
    <source>
        <dbReference type="ARBA" id="ARBA00055755"/>
    </source>
</evidence>
<accession>A0A0N4U637</accession>
<keyword evidence="9" id="KW-0969">Cilium</keyword>
<dbReference type="InterPro" id="IPR043016">
    <property type="entry name" value="IFT81_N_sf"/>
</dbReference>
<organism evidence="19 21">
    <name type="scientific">Dracunculus medinensis</name>
    <name type="common">Guinea worm</name>
    <dbReference type="NCBI Taxonomy" id="318479"/>
    <lineage>
        <taxon>Eukaryota</taxon>
        <taxon>Metazoa</taxon>
        <taxon>Ecdysozoa</taxon>
        <taxon>Nematoda</taxon>
        <taxon>Chromadorea</taxon>
        <taxon>Rhabditida</taxon>
        <taxon>Spirurina</taxon>
        <taxon>Dracunculoidea</taxon>
        <taxon>Dracunculidae</taxon>
        <taxon>Dracunculus</taxon>
    </lineage>
</organism>
<reference evidence="18 20" key="2">
    <citation type="submission" date="2018-11" db="EMBL/GenBank/DDBJ databases">
        <authorList>
            <consortium name="Pathogen Informatics"/>
        </authorList>
    </citation>
    <scope>NUCLEOTIDE SEQUENCE [LARGE SCALE GENOMIC DNA]</scope>
</reference>
<keyword evidence="4" id="KW-0221">Differentiation</keyword>
<evidence type="ECO:0000313" key="21">
    <source>
        <dbReference type="WBParaSite" id="DME_0000236001-mRNA-1"/>
    </source>
</evidence>
<keyword evidence="20" id="KW-1185">Reference proteome</keyword>
<keyword evidence="2" id="KW-0963">Cytoplasm</keyword>
<dbReference type="GO" id="GO:0007283">
    <property type="term" value="P:spermatogenesis"/>
    <property type="evidence" value="ECO:0007669"/>
    <property type="project" value="UniProtKB-KW"/>
</dbReference>
<dbReference type="PANTHER" id="PTHR15614:SF2">
    <property type="entry name" value="INTRAFLAGELLAR TRANSPORT PROTEIN 81 HOMOLOG"/>
    <property type="match status" value="1"/>
</dbReference>
<dbReference type="GO" id="GO:0015631">
    <property type="term" value="F:tubulin binding"/>
    <property type="evidence" value="ECO:0007669"/>
    <property type="project" value="InterPro"/>
</dbReference>
<dbReference type="GO" id="GO:0030154">
    <property type="term" value="P:cell differentiation"/>
    <property type="evidence" value="ECO:0007669"/>
    <property type="project" value="UniProtKB-KW"/>
</dbReference>
<sequence>MTVQMVKTIIEGLNGEPFLMNLNLISFDSITSIRLLQILSDVLQWIDSAERIDIREEAADETALRIFNYLKILRYKPPNDIEQLQEWRRGIVEGEKTAIYPILEWIFKDPNPLKERAYLSKFLTKIDIPGNFQDTELMELSNQIDLLMEEFKANHSRLTEARKDSLLVEDIRKDLKTMEQEKEQLRKRIEKTERKLKNVDNIKKYFDLAETYRHENERTEKIALERQEQHNWEEIETNRYMVEEKLPKEIEAKRAIVAKLSKVIDMPAIDKKDIEELQKEIEKVNEEIVELMNIRDKKDETTEKLSIYRHQAAAVARKKELLAEKLQDARNELKNIENLVETKKNELKAKTGNDQIITSTQFKNYVNKLRTKTSSYKVKRAEVDDLKNEYIIHARTVDILNGQWQSLKQQIEESGGNLYENLDSKQMDRPKTAKPSTEDINELRKMIRTLNETINGKRNLVNDLSKRNAETNIKFKELSDQFKSKNRNYEMMRAGMESELNQLQTVIICSSSFLQ</sequence>
<dbReference type="WBParaSite" id="DME_0000236001-mRNA-1">
    <property type="protein sequence ID" value="DME_0000236001-mRNA-1"/>
    <property type="gene ID" value="DME_0000236001"/>
</dbReference>
<evidence type="ECO:0000259" key="17">
    <source>
        <dbReference type="Pfam" id="PF18383"/>
    </source>
</evidence>
<evidence type="ECO:0000256" key="12">
    <source>
        <dbReference type="ARBA" id="ARBA00043983"/>
    </source>
</evidence>
<evidence type="ECO:0000256" key="1">
    <source>
        <dbReference type="ARBA" id="ARBA00004120"/>
    </source>
</evidence>
<feature type="coiled-coil region" evidence="16">
    <location>
        <begin position="440"/>
        <end position="481"/>
    </location>
</feature>
<evidence type="ECO:0000256" key="14">
    <source>
        <dbReference type="ARBA" id="ARBA00073058"/>
    </source>
</evidence>
<evidence type="ECO:0000313" key="20">
    <source>
        <dbReference type="Proteomes" id="UP000274756"/>
    </source>
</evidence>
<dbReference type="EMBL" id="UYYG01001157">
    <property type="protein sequence ID" value="VDN56747.1"/>
    <property type="molecule type" value="Genomic_DNA"/>
</dbReference>
<feature type="domain" description="IFT81 calponin homology" evidence="17">
    <location>
        <begin position="6"/>
        <end position="127"/>
    </location>
</feature>
<dbReference type="GO" id="GO:0042073">
    <property type="term" value="P:intraciliary transport"/>
    <property type="evidence" value="ECO:0007669"/>
    <property type="project" value="InterPro"/>
</dbReference>
<reference evidence="21" key="1">
    <citation type="submission" date="2017-02" db="UniProtKB">
        <authorList>
            <consortium name="WormBaseParasite"/>
        </authorList>
    </citation>
    <scope>IDENTIFICATION</scope>
</reference>
<protein>
    <recommendedName>
        <fullName evidence="14">Intraflagellar transport protein 81 homolog</fullName>
    </recommendedName>
    <alternativeName>
        <fullName evidence="15">Carnitine deficiency-associated protein expressed in ventricle 1</fullName>
    </alternativeName>
</protein>
<keyword evidence="10" id="KW-0206">Cytoskeleton</keyword>
<keyword evidence="8 16" id="KW-0175">Coiled coil</keyword>
<dbReference type="FunFam" id="1.10.418.70:FF:000001">
    <property type="entry name" value="Intraflagellar transport protein 81 homolog"/>
    <property type="match status" value="1"/>
</dbReference>
<dbReference type="GO" id="GO:0036064">
    <property type="term" value="C:ciliary basal body"/>
    <property type="evidence" value="ECO:0007669"/>
    <property type="project" value="TreeGrafter"/>
</dbReference>
<dbReference type="Proteomes" id="UP000274756">
    <property type="component" value="Unassembled WGS sequence"/>
</dbReference>
<dbReference type="PANTHER" id="PTHR15614">
    <property type="entry name" value="INTRAFLAGELLAR TRANSPORT PROTEIN 81 HOMOLOG"/>
    <property type="match status" value="1"/>
</dbReference>
<evidence type="ECO:0000313" key="19">
    <source>
        <dbReference type="Proteomes" id="UP000038040"/>
    </source>
</evidence>
<keyword evidence="3" id="KW-0597">Phosphoprotein</keyword>
<comment type="function">
    <text evidence="13">Component of the intraflagellar transport (IFT) complex B: together with IFT74, forms a tubulin-binding module that specifically mediates transport of tubulin within the cilium. Binds tubulin via its CH (calponin-homology)-like region. Required for ciliogenesis. Required for proper regulation of SHH signaling. Plays an important role during spermatogenesis by modulating the assembly and elongation of the sperm flagella.</text>
</comment>
<dbReference type="InterPro" id="IPR029600">
    <property type="entry name" value="IFT81"/>
</dbReference>
<evidence type="ECO:0000256" key="3">
    <source>
        <dbReference type="ARBA" id="ARBA00022553"/>
    </source>
</evidence>
<dbReference type="STRING" id="318479.A0A0N4U637"/>
<feature type="coiled-coil region" evidence="16">
    <location>
        <begin position="274"/>
        <end position="353"/>
    </location>
</feature>
<keyword evidence="7" id="KW-0007">Acetylation</keyword>